<dbReference type="GO" id="GO:0003677">
    <property type="term" value="F:DNA binding"/>
    <property type="evidence" value="ECO:0007669"/>
    <property type="project" value="UniProtKB-UniRule"/>
</dbReference>
<sequence length="95" mass="10690">MNFTTTLTTKNQLTLPKPVRDKLGLKTGAKIDIFPTLDGGFIGKPKRQSNIAEFAGDLAGLDDGKSWKEIRNEAEKLAVKEWVSQKRPYDKNRSR</sequence>
<name>A0A1F5JC66_9BACT</name>
<dbReference type="SUPFAM" id="SSF89447">
    <property type="entry name" value="AbrB/MazE/MraZ-like"/>
    <property type="match status" value="1"/>
</dbReference>
<dbReference type="AlphaFoldDB" id="A0A1F5JC66"/>
<dbReference type="PROSITE" id="PS51740">
    <property type="entry name" value="SPOVT_ABRB"/>
    <property type="match status" value="1"/>
</dbReference>
<reference evidence="3 4" key="1">
    <citation type="journal article" date="2016" name="Nat. Commun.">
        <title>Thousands of microbial genomes shed light on interconnected biogeochemical processes in an aquifer system.</title>
        <authorList>
            <person name="Anantharaman K."/>
            <person name="Brown C.T."/>
            <person name="Hug L.A."/>
            <person name="Sharon I."/>
            <person name="Castelle C.J."/>
            <person name="Probst A.J."/>
            <person name="Thomas B.C."/>
            <person name="Singh A."/>
            <person name="Wilkins M.J."/>
            <person name="Karaoz U."/>
            <person name="Brodie E.L."/>
            <person name="Williams K.H."/>
            <person name="Hubbard S.S."/>
            <person name="Banfield J.F."/>
        </authorList>
    </citation>
    <scope>NUCLEOTIDE SEQUENCE [LARGE SCALE GENOMIC DNA]</scope>
</reference>
<feature type="domain" description="SpoVT-AbrB" evidence="2">
    <location>
        <begin position="2"/>
        <end position="48"/>
    </location>
</feature>
<dbReference type="InterPro" id="IPR007159">
    <property type="entry name" value="SpoVT-AbrB_dom"/>
</dbReference>
<dbReference type="NCBIfam" id="TIGR01439">
    <property type="entry name" value="lp_hng_hel_AbrB"/>
    <property type="match status" value="1"/>
</dbReference>
<keyword evidence="1" id="KW-0238">DNA-binding</keyword>
<evidence type="ECO:0000259" key="2">
    <source>
        <dbReference type="PROSITE" id="PS51740"/>
    </source>
</evidence>
<dbReference type="EMBL" id="MFCX01000014">
    <property type="protein sequence ID" value="OGE26231.1"/>
    <property type="molecule type" value="Genomic_DNA"/>
</dbReference>
<dbReference type="Proteomes" id="UP000177042">
    <property type="component" value="Unassembled WGS sequence"/>
</dbReference>
<comment type="caution">
    <text evidence="3">The sequence shown here is derived from an EMBL/GenBank/DDBJ whole genome shotgun (WGS) entry which is preliminary data.</text>
</comment>
<dbReference type="Gene3D" id="2.10.260.10">
    <property type="match status" value="1"/>
</dbReference>
<evidence type="ECO:0000313" key="4">
    <source>
        <dbReference type="Proteomes" id="UP000177042"/>
    </source>
</evidence>
<dbReference type="InterPro" id="IPR037914">
    <property type="entry name" value="SpoVT-AbrB_sf"/>
</dbReference>
<proteinExistence type="predicted"/>
<gene>
    <name evidence="3" type="ORF">A3C26_02785</name>
</gene>
<dbReference type="Pfam" id="PF04014">
    <property type="entry name" value="MazE_antitoxin"/>
    <property type="match status" value="1"/>
</dbReference>
<accession>A0A1F5JC66</accession>
<dbReference type="SMART" id="SM00966">
    <property type="entry name" value="SpoVT_AbrB"/>
    <property type="match status" value="1"/>
</dbReference>
<evidence type="ECO:0000313" key="3">
    <source>
        <dbReference type="EMBL" id="OGE26231.1"/>
    </source>
</evidence>
<protein>
    <recommendedName>
        <fullName evidence="2">SpoVT-AbrB domain-containing protein</fullName>
    </recommendedName>
</protein>
<evidence type="ECO:0000256" key="1">
    <source>
        <dbReference type="PROSITE-ProRule" id="PRU01076"/>
    </source>
</evidence>
<organism evidence="3 4">
    <name type="scientific">Candidatus Daviesbacteria bacterium RIFCSPHIGHO2_02_FULL_39_12</name>
    <dbReference type="NCBI Taxonomy" id="1797770"/>
    <lineage>
        <taxon>Bacteria</taxon>
        <taxon>Candidatus Daviesiibacteriota</taxon>
    </lineage>
</organism>